<dbReference type="EMBL" id="CP042344">
    <property type="protein sequence ID" value="QEA12721.1"/>
    <property type="molecule type" value="Genomic_DNA"/>
</dbReference>
<reference evidence="7 8" key="1">
    <citation type="submission" date="2019-07" db="EMBL/GenBank/DDBJ databases">
        <title>Complete genome sequence of Comamonas sp. NLF 7-7 isolated from livestock.</title>
        <authorList>
            <person name="Kim D.H."/>
            <person name="Kim J.G."/>
        </authorList>
    </citation>
    <scope>NUCLEOTIDE SEQUENCE [LARGE SCALE GENOMIC DNA]</scope>
    <source>
        <strain evidence="7 8">NLF 7-7</strain>
    </source>
</reference>
<name>A0A5B8RTA9_9BURK</name>
<dbReference type="PANTHER" id="PTHR30124">
    <property type="entry name" value="MEMBRANE-BOUND LYTIC MUREIN TRANSGLYCOSYLASE A"/>
    <property type="match status" value="1"/>
</dbReference>
<proteinExistence type="predicted"/>
<dbReference type="InterPro" id="IPR005300">
    <property type="entry name" value="MltA_B"/>
</dbReference>
<dbReference type="PIRSF" id="PIRSF019422">
    <property type="entry name" value="MltA"/>
    <property type="match status" value="1"/>
</dbReference>
<dbReference type="InterPro" id="IPR036908">
    <property type="entry name" value="RlpA-like_sf"/>
</dbReference>
<dbReference type="GO" id="GO:0008933">
    <property type="term" value="F:peptidoglycan lytic transglycosylase activity"/>
    <property type="evidence" value="ECO:0007669"/>
    <property type="project" value="TreeGrafter"/>
</dbReference>
<keyword evidence="8" id="KW-1185">Reference proteome</keyword>
<evidence type="ECO:0000256" key="1">
    <source>
        <dbReference type="ARBA" id="ARBA00001420"/>
    </source>
</evidence>
<dbReference type="Gene3D" id="2.40.40.10">
    <property type="entry name" value="RlpA-like domain"/>
    <property type="match status" value="2"/>
</dbReference>
<feature type="domain" description="Lytic transglycosylase MltA" evidence="6">
    <location>
        <begin position="168"/>
        <end position="307"/>
    </location>
</feature>
<dbReference type="CDD" id="cd14485">
    <property type="entry name" value="mltA_like_LT_A"/>
    <property type="match status" value="1"/>
</dbReference>
<protein>
    <recommendedName>
        <fullName evidence="2">peptidoglycan lytic exotransglycosylase</fullName>
        <ecNumber evidence="2">4.2.2.n1</ecNumber>
    </recommendedName>
    <alternativeName>
        <fullName evidence="5">Murein hydrolase A</fullName>
    </alternativeName>
</protein>
<dbReference type="SUPFAM" id="SSF50685">
    <property type="entry name" value="Barwin-like endoglucanases"/>
    <property type="match status" value="1"/>
</dbReference>
<evidence type="ECO:0000313" key="7">
    <source>
        <dbReference type="EMBL" id="QEA12721.1"/>
    </source>
</evidence>
<evidence type="ECO:0000256" key="3">
    <source>
        <dbReference type="ARBA" id="ARBA00023239"/>
    </source>
</evidence>
<accession>A0A5B8RTA9</accession>
<dbReference type="OrthoDB" id="9783686at2"/>
<sequence length="407" mass="44502">MVHQIRPRNSASASMASRKISSMLPSLMRQVIVAFIVGVLAACASRAPAPAPGAPAAQEPAPVRLGPLGGPLAVPGTLSQYRSHWVPVAWEELPGWQDDALHEAWEAWLRNCERPAPAFAPLCPEARRLSIASEEEQRAWMQERLRPYRIESADGNANGLLTSYFEPELQAARVRGDGYEVPLYAPPPGLPARQPWYTREQIETRPEVQAQLAARVIAWVRDPIEALVLHIQGTGRLRVQEADGSTRLVRVAFAGTNNQPYQSVGKWLLERGLVRDATWPGISAWAQANPDRVQEMLWANPRYVFFREEPLDALAADAGPRGAQGVPLTPGRSIAVDRSSIPYGTPVWLASDGPSAHLARLVMAQDTGSAIVGAVRADYFAGSGEAAGELAGRLKQNLRLWALWPRQ</sequence>
<dbReference type="PANTHER" id="PTHR30124:SF0">
    <property type="entry name" value="MEMBRANE-BOUND LYTIC MUREIN TRANSGLYCOSYLASE A"/>
    <property type="match status" value="1"/>
</dbReference>
<evidence type="ECO:0000256" key="5">
    <source>
        <dbReference type="ARBA" id="ARBA00030918"/>
    </source>
</evidence>
<evidence type="ECO:0000256" key="4">
    <source>
        <dbReference type="ARBA" id="ARBA00023316"/>
    </source>
</evidence>
<gene>
    <name evidence="7" type="ORF">FOZ74_06610</name>
</gene>
<organism evidence="7 8">
    <name type="scientific">Comamonas flocculans</name>
    <dbReference type="NCBI Taxonomy" id="2597701"/>
    <lineage>
        <taxon>Bacteria</taxon>
        <taxon>Pseudomonadati</taxon>
        <taxon>Pseudomonadota</taxon>
        <taxon>Betaproteobacteria</taxon>
        <taxon>Burkholderiales</taxon>
        <taxon>Comamonadaceae</taxon>
        <taxon>Comamonas</taxon>
    </lineage>
</organism>
<dbReference type="AlphaFoldDB" id="A0A5B8RTA9"/>
<dbReference type="Proteomes" id="UP000321199">
    <property type="component" value="Chromosome"/>
</dbReference>
<dbReference type="Gene3D" id="2.40.240.50">
    <property type="entry name" value="Barwin-like endoglucanases"/>
    <property type="match status" value="1"/>
</dbReference>
<dbReference type="GO" id="GO:0071555">
    <property type="term" value="P:cell wall organization"/>
    <property type="evidence" value="ECO:0007669"/>
    <property type="project" value="UniProtKB-KW"/>
</dbReference>
<dbReference type="EC" id="4.2.2.n1" evidence="2"/>
<dbReference type="RefSeq" id="WP_146912315.1">
    <property type="nucleotide sequence ID" value="NZ_CP042344.1"/>
</dbReference>
<dbReference type="GO" id="GO:0009254">
    <property type="term" value="P:peptidoglycan turnover"/>
    <property type="evidence" value="ECO:0007669"/>
    <property type="project" value="InterPro"/>
</dbReference>
<dbReference type="GO" id="GO:0009253">
    <property type="term" value="P:peptidoglycan catabolic process"/>
    <property type="evidence" value="ECO:0007669"/>
    <property type="project" value="TreeGrafter"/>
</dbReference>
<dbReference type="InterPro" id="IPR026044">
    <property type="entry name" value="MltA"/>
</dbReference>
<dbReference type="GO" id="GO:0019867">
    <property type="term" value="C:outer membrane"/>
    <property type="evidence" value="ECO:0007669"/>
    <property type="project" value="InterPro"/>
</dbReference>
<dbReference type="Pfam" id="PF06725">
    <property type="entry name" value="3D"/>
    <property type="match status" value="1"/>
</dbReference>
<dbReference type="GO" id="GO:0004553">
    <property type="term" value="F:hydrolase activity, hydrolyzing O-glycosyl compounds"/>
    <property type="evidence" value="ECO:0007669"/>
    <property type="project" value="InterPro"/>
</dbReference>
<dbReference type="CDD" id="cd14668">
    <property type="entry name" value="mlta_B"/>
    <property type="match status" value="1"/>
</dbReference>
<dbReference type="SMART" id="SM00925">
    <property type="entry name" value="MltA"/>
    <property type="match status" value="1"/>
</dbReference>
<evidence type="ECO:0000256" key="2">
    <source>
        <dbReference type="ARBA" id="ARBA00012587"/>
    </source>
</evidence>
<evidence type="ECO:0000259" key="6">
    <source>
        <dbReference type="SMART" id="SM00925"/>
    </source>
</evidence>
<dbReference type="Pfam" id="PF03562">
    <property type="entry name" value="MltA"/>
    <property type="match status" value="1"/>
</dbReference>
<evidence type="ECO:0000313" key="8">
    <source>
        <dbReference type="Proteomes" id="UP000321199"/>
    </source>
</evidence>
<comment type="catalytic activity">
    <reaction evidence="1">
        <text>Exolytic cleavage of the (1-&gt;4)-beta-glycosidic linkage between N-acetylmuramic acid (MurNAc) and N-acetylglucosamine (GlcNAc) residues in peptidoglycan, from either the reducing or the non-reducing ends of the peptidoglycan chains, with concomitant formation of a 1,6-anhydrobond in the MurNAc residue.</text>
        <dbReference type="EC" id="4.2.2.n1"/>
    </reaction>
</comment>
<keyword evidence="4" id="KW-0961">Cell wall biogenesis/degradation</keyword>
<dbReference type="KEGG" id="cof:FOZ74_06610"/>
<keyword evidence="3" id="KW-0456">Lyase</keyword>
<dbReference type="InterPro" id="IPR010611">
    <property type="entry name" value="3D_dom"/>
</dbReference>